<dbReference type="EMBL" id="AOIN01000093">
    <property type="protein sequence ID" value="ELY94716.1"/>
    <property type="molecule type" value="Genomic_DNA"/>
</dbReference>
<keyword evidence="3" id="KW-1185">Reference proteome</keyword>
<evidence type="ECO:0000313" key="3">
    <source>
        <dbReference type="Proteomes" id="UP000011693"/>
    </source>
</evidence>
<dbReference type="InterPro" id="IPR004006">
    <property type="entry name" value="DhaK_dom"/>
</dbReference>
<dbReference type="STRING" id="1227492.C482_18140"/>
<dbReference type="Proteomes" id="UP000011693">
    <property type="component" value="Unassembled WGS sequence"/>
</dbReference>
<gene>
    <name evidence="2" type="ORF">C482_18140</name>
</gene>
<dbReference type="PROSITE" id="PS51481">
    <property type="entry name" value="DHAK"/>
    <property type="match status" value="1"/>
</dbReference>
<dbReference type="GO" id="GO:0004371">
    <property type="term" value="F:glycerone kinase activity"/>
    <property type="evidence" value="ECO:0007669"/>
    <property type="project" value="InterPro"/>
</dbReference>
<accession>M0A8M0</accession>
<dbReference type="GO" id="GO:0006071">
    <property type="term" value="P:glycerol metabolic process"/>
    <property type="evidence" value="ECO:0007669"/>
    <property type="project" value="InterPro"/>
</dbReference>
<evidence type="ECO:0000259" key="1">
    <source>
        <dbReference type="PROSITE" id="PS51481"/>
    </source>
</evidence>
<dbReference type="AlphaFoldDB" id="M0A8M0"/>
<feature type="domain" description="DhaK" evidence="1">
    <location>
        <begin position="1"/>
        <end position="151"/>
    </location>
</feature>
<organism evidence="2 3">
    <name type="scientific">Natrialba chahannaoensis JCM 10990</name>
    <dbReference type="NCBI Taxonomy" id="1227492"/>
    <lineage>
        <taxon>Archaea</taxon>
        <taxon>Methanobacteriati</taxon>
        <taxon>Methanobacteriota</taxon>
        <taxon>Stenosarchaea group</taxon>
        <taxon>Halobacteria</taxon>
        <taxon>Halobacteriales</taxon>
        <taxon>Natrialbaceae</taxon>
        <taxon>Natrialba</taxon>
    </lineage>
</organism>
<sequence length="151" mass="16021">MEVLLLMSRVLVGTMASVDPENIDRPDPVEYAKDGARSAGVSGTATTSGSAGKNAVTGENIDLIGSIATGTTRGGLKGIATVITALAADQLGTKKKLTEIGDKLEADVLKYVKGIHQQPEQTEKSTDSYDELVVELVRILDEEALFDEHYD</sequence>
<name>M0A8M0_9EURY</name>
<reference evidence="2 3" key="1">
    <citation type="journal article" date="2014" name="PLoS Genet.">
        <title>Phylogenetically driven sequencing of extremely halophilic archaea reveals strategies for static and dynamic osmo-response.</title>
        <authorList>
            <person name="Becker E.A."/>
            <person name="Seitzer P.M."/>
            <person name="Tritt A."/>
            <person name="Larsen D."/>
            <person name="Krusor M."/>
            <person name="Yao A.I."/>
            <person name="Wu D."/>
            <person name="Madern D."/>
            <person name="Eisen J.A."/>
            <person name="Darling A.E."/>
            <person name="Facciotti M.T."/>
        </authorList>
    </citation>
    <scope>NUCLEOTIDE SEQUENCE [LARGE SCALE GENOMIC DNA]</scope>
    <source>
        <strain evidence="2 3">JCM 10990</strain>
    </source>
</reference>
<evidence type="ECO:0000313" key="2">
    <source>
        <dbReference type="EMBL" id="ELY94716.1"/>
    </source>
</evidence>
<comment type="caution">
    <text evidence="2">The sequence shown here is derived from an EMBL/GenBank/DDBJ whole genome shotgun (WGS) entry which is preliminary data.</text>
</comment>
<proteinExistence type="predicted"/>
<protein>
    <recommendedName>
        <fullName evidence="1">DhaK domain-containing protein</fullName>
    </recommendedName>
</protein>